<keyword evidence="1" id="KW-0472">Membrane</keyword>
<dbReference type="InterPro" id="IPR005240">
    <property type="entry name" value="DUF389"/>
</dbReference>
<dbReference type="RefSeq" id="WP_060593964.1">
    <property type="nucleotide sequence ID" value="NZ_CP031418.1"/>
</dbReference>
<feature type="transmembrane region" description="Helical" evidence="1">
    <location>
        <begin position="175"/>
        <end position="200"/>
    </location>
</feature>
<evidence type="ECO:0000313" key="3">
    <source>
        <dbReference type="Proteomes" id="UP000057820"/>
    </source>
</evidence>
<gene>
    <name evidence="2" type="ORF">ERS450000_04289</name>
</gene>
<feature type="transmembrane region" description="Helical" evidence="1">
    <location>
        <begin position="220"/>
        <end position="238"/>
    </location>
</feature>
<dbReference type="EMBL" id="LN868939">
    <property type="protein sequence ID" value="CRY81199.1"/>
    <property type="molecule type" value="Genomic_DNA"/>
</dbReference>
<sequence>MLQLRVLSPAALTDGVLSVLNEDPAVSGLALMRGAALKPPGDMIFAEVAREAGNDVVERLRALGVHKQGSIELDQVRTWMSRSGFEAEVRTPGSSADSVVWAEVAQRSYEESELNWTYLSFMTLATIIAAIAIVHDSQILVIGAMVLGPEFGAIAALGVALVRRRYVLLRLALRTLVAGFTVAILVTLALALLARALGWITEGDVTGPRPSTAFIYTPDRWSFIVAVVAAAAGVLALTSAKASGLTGVFISVTTVPAAGNIALGAAFGVSEAVWGSLAQLLVNLSGMALAGWATLALQQAVWTRITIRRAKALHLPYRML</sequence>
<accession>A0A0H5P1L0</accession>
<geneLocation type="plasmid" evidence="2">
    <name>2</name>
</geneLocation>
<protein>
    <submittedName>
        <fullName evidence="2">Uncharacterized hydrophobic domain</fullName>
    </submittedName>
</protein>
<name>A0A0H5P1L0_NOCFR</name>
<keyword evidence="1" id="KW-0812">Transmembrane</keyword>
<evidence type="ECO:0000313" key="2">
    <source>
        <dbReference type="EMBL" id="CRY81199.1"/>
    </source>
</evidence>
<reference evidence="3" key="1">
    <citation type="submission" date="2015-03" db="EMBL/GenBank/DDBJ databases">
        <authorList>
            <consortium name="Pathogen Informatics"/>
        </authorList>
    </citation>
    <scope>NUCLEOTIDE SEQUENCE [LARGE SCALE GENOMIC DNA]</scope>
    <source>
        <strain evidence="3">NCTC11134</strain>
        <plasmid evidence="3">2</plasmid>
    </source>
</reference>
<dbReference type="PANTHER" id="PTHR20992:SF9">
    <property type="entry name" value="AT15442P-RELATED"/>
    <property type="match status" value="1"/>
</dbReference>
<proteinExistence type="predicted"/>
<evidence type="ECO:0000256" key="1">
    <source>
        <dbReference type="SAM" id="Phobius"/>
    </source>
</evidence>
<organism evidence="2 3">
    <name type="scientific">Nocardia farcinica</name>
    <dbReference type="NCBI Taxonomy" id="37329"/>
    <lineage>
        <taxon>Bacteria</taxon>
        <taxon>Bacillati</taxon>
        <taxon>Actinomycetota</taxon>
        <taxon>Actinomycetes</taxon>
        <taxon>Mycobacteriales</taxon>
        <taxon>Nocardiaceae</taxon>
        <taxon>Nocardia</taxon>
    </lineage>
</organism>
<dbReference type="Pfam" id="PF04087">
    <property type="entry name" value="DUF389"/>
    <property type="match status" value="1"/>
</dbReference>
<dbReference type="Proteomes" id="UP000057820">
    <property type="component" value="Plasmid 2"/>
</dbReference>
<feature type="transmembrane region" description="Helical" evidence="1">
    <location>
        <begin position="280"/>
        <end position="302"/>
    </location>
</feature>
<feature type="transmembrane region" description="Helical" evidence="1">
    <location>
        <begin position="116"/>
        <end position="134"/>
    </location>
</feature>
<feature type="transmembrane region" description="Helical" evidence="1">
    <location>
        <begin position="245"/>
        <end position="268"/>
    </location>
</feature>
<dbReference type="KEGG" id="nfr:ERS450000_04289"/>
<keyword evidence="2" id="KW-0614">Plasmid</keyword>
<keyword evidence="1" id="KW-1133">Transmembrane helix</keyword>
<dbReference type="PANTHER" id="PTHR20992">
    <property type="entry name" value="AT15442P-RELATED"/>
    <property type="match status" value="1"/>
</dbReference>
<feature type="transmembrane region" description="Helical" evidence="1">
    <location>
        <begin position="140"/>
        <end position="163"/>
    </location>
</feature>
<dbReference type="AlphaFoldDB" id="A0A0H5P1L0"/>